<sequence>MEHVPDSSPVERRTPGQACDHEVPAFGEVAFEATDDATLRRFLEAMRRWQAEEQDEPLAVTPETVRRTVEYVLSQHFDCANGGDLRPTTDTLHAYLDALADAAEAELDTGRIVVAEMVARARARVRAAAGDGPQPSLAAARQTARTTLDLLSLLEREGWQGTGVTAS</sequence>
<protein>
    <submittedName>
        <fullName evidence="1">Uncharacterized protein</fullName>
    </submittedName>
</protein>
<organism evidence="1 2">
    <name type="scientific">Streptomyces qinglanensis</name>
    <dbReference type="NCBI Taxonomy" id="943816"/>
    <lineage>
        <taxon>Bacteria</taxon>
        <taxon>Bacillati</taxon>
        <taxon>Actinomycetota</taxon>
        <taxon>Actinomycetes</taxon>
        <taxon>Kitasatosporales</taxon>
        <taxon>Streptomycetaceae</taxon>
        <taxon>Streptomyces</taxon>
    </lineage>
</organism>
<accession>A0A1E7K2A2</accession>
<dbReference type="PATRIC" id="fig|943816.4.peg.1316"/>
<evidence type="ECO:0000313" key="2">
    <source>
        <dbReference type="Proteomes" id="UP000175829"/>
    </source>
</evidence>
<dbReference type="Pfam" id="PF19979">
    <property type="entry name" value="DUF6415"/>
    <property type="match status" value="1"/>
</dbReference>
<name>A0A1E7K2A2_9ACTN</name>
<comment type="caution">
    <text evidence="1">The sequence shown here is derived from an EMBL/GenBank/DDBJ whole genome shotgun (WGS) entry which is preliminary data.</text>
</comment>
<dbReference type="RefSeq" id="WP_069991371.1">
    <property type="nucleotide sequence ID" value="NZ_LJGV01000022.1"/>
</dbReference>
<gene>
    <name evidence="1" type="ORF">AN217_09580</name>
</gene>
<dbReference type="AlphaFoldDB" id="A0A1E7K2A2"/>
<dbReference type="Proteomes" id="UP000175829">
    <property type="component" value="Unassembled WGS sequence"/>
</dbReference>
<reference evidence="1 2" key="1">
    <citation type="journal article" date="2016" name="Front. Microbiol.">
        <title>Comparative Genomics Analysis of Streptomyces Species Reveals Their Adaptation to the Marine Environment and Their Diversity at the Genomic Level.</title>
        <authorList>
            <person name="Tian X."/>
            <person name="Zhang Z."/>
            <person name="Yang T."/>
            <person name="Chen M."/>
            <person name="Li J."/>
            <person name="Chen F."/>
            <person name="Yang J."/>
            <person name="Li W."/>
            <person name="Zhang B."/>
            <person name="Zhang Z."/>
            <person name="Wu J."/>
            <person name="Zhang C."/>
            <person name="Long L."/>
            <person name="Xiao J."/>
        </authorList>
    </citation>
    <scope>NUCLEOTIDE SEQUENCE [LARGE SCALE GENOMIC DNA]</scope>
    <source>
        <strain evidence="1 2">SCSIO M10379</strain>
    </source>
</reference>
<evidence type="ECO:0000313" key="1">
    <source>
        <dbReference type="EMBL" id="OEU98039.1"/>
    </source>
</evidence>
<dbReference type="InterPro" id="IPR046300">
    <property type="entry name" value="DUF6415"/>
</dbReference>
<proteinExistence type="predicted"/>
<dbReference type="EMBL" id="LJGV01000022">
    <property type="protein sequence ID" value="OEU98039.1"/>
    <property type="molecule type" value="Genomic_DNA"/>
</dbReference>